<organism evidence="5">
    <name type="scientific">viral metagenome</name>
    <dbReference type="NCBI Taxonomy" id="1070528"/>
    <lineage>
        <taxon>unclassified sequences</taxon>
        <taxon>metagenomes</taxon>
        <taxon>organismal metagenomes</taxon>
    </lineage>
</organism>
<sequence length="210" mass="23408">MNKNIPAQSYTNIGKILQKQNDKCSNRKINAMGSVDELASFIGLVCEHLINENQRVDIIDELKDVLERLFDIVIIIAGDLEQSMLPSDAVEVMGKRIDDMTLGFPHTLNFPLPFGSGLSASYINVCRSVCKRTEHDYAEFRNGRDDGGVGIWLNHTSDYLSRVSRVLATSQVVTTVITRTGYGEIMVDWVREIVGGIMKSTTDLINRIIG</sequence>
<evidence type="ECO:0000256" key="1">
    <source>
        <dbReference type="ARBA" id="ARBA00022679"/>
    </source>
</evidence>
<evidence type="ECO:0000259" key="4">
    <source>
        <dbReference type="Pfam" id="PF01923"/>
    </source>
</evidence>
<dbReference type="PANTHER" id="PTHR12213">
    <property type="entry name" value="CORRINOID ADENOSYLTRANSFERASE"/>
    <property type="match status" value="1"/>
</dbReference>
<keyword evidence="2" id="KW-0547">Nucleotide-binding</keyword>
<name>A0A6C0LT01_9ZZZZ</name>
<keyword evidence="3" id="KW-0067">ATP-binding</keyword>
<feature type="domain" description="Cobalamin adenosyltransferase-like" evidence="4">
    <location>
        <begin position="26"/>
        <end position="166"/>
    </location>
</feature>
<protein>
    <recommendedName>
        <fullName evidence="4">Cobalamin adenosyltransferase-like domain-containing protein</fullName>
    </recommendedName>
</protein>
<dbReference type="SUPFAM" id="SSF89028">
    <property type="entry name" value="Cobalamin adenosyltransferase-like"/>
    <property type="match status" value="1"/>
</dbReference>
<reference evidence="5" key="1">
    <citation type="journal article" date="2020" name="Nature">
        <title>Giant virus diversity and host interactions through global metagenomics.</title>
        <authorList>
            <person name="Schulz F."/>
            <person name="Roux S."/>
            <person name="Paez-Espino D."/>
            <person name="Jungbluth S."/>
            <person name="Walsh D.A."/>
            <person name="Denef V.J."/>
            <person name="McMahon K.D."/>
            <person name="Konstantinidis K.T."/>
            <person name="Eloe-Fadrosh E.A."/>
            <person name="Kyrpides N.C."/>
            <person name="Woyke T."/>
        </authorList>
    </citation>
    <scope>NUCLEOTIDE SEQUENCE</scope>
    <source>
        <strain evidence="5">GVMAG-S-1016704-142</strain>
    </source>
</reference>
<accession>A0A6C0LT01</accession>
<dbReference type="GO" id="GO:0008817">
    <property type="term" value="F:corrinoid adenosyltransferase activity"/>
    <property type="evidence" value="ECO:0007669"/>
    <property type="project" value="TreeGrafter"/>
</dbReference>
<evidence type="ECO:0000256" key="2">
    <source>
        <dbReference type="ARBA" id="ARBA00022741"/>
    </source>
</evidence>
<evidence type="ECO:0000313" key="5">
    <source>
        <dbReference type="EMBL" id="QHU33996.1"/>
    </source>
</evidence>
<evidence type="ECO:0000256" key="3">
    <source>
        <dbReference type="ARBA" id="ARBA00022840"/>
    </source>
</evidence>
<dbReference type="Gene3D" id="1.20.1200.10">
    <property type="entry name" value="Cobalamin adenosyltransferase-like"/>
    <property type="match status" value="1"/>
</dbReference>
<keyword evidence="1" id="KW-0808">Transferase</keyword>
<dbReference type="InterPro" id="IPR016030">
    <property type="entry name" value="CblAdoTrfase-like"/>
</dbReference>
<dbReference type="InterPro" id="IPR029499">
    <property type="entry name" value="PduO-typ"/>
</dbReference>
<dbReference type="Pfam" id="PF01923">
    <property type="entry name" value="Cob_adeno_trans"/>
    <property type="match status" value="1"/>
</dbReference>
<dbReference type="InterPro" id="IPR036451">
    <property type="entry name" value="CblAdoTrfase-like_sf"/>
</dbReference>
<dbReference type="PANTHER" id="PTHR12213:SF0">
    <property type="entry name" value="CORRINOID ADENOSYLTRANSFERASE MMAB"/>
    <property type="match status" value="1"/>
</dbReference>
<dbReference type="GO" id="GO:0005524">
    <property type="term" value="F:ATP binding"/>
    <property type="evidence" value="ECO:0007669"/>
    <property type="project" value="UniProtKB-KW"/>
</dbReference>
<proteinExistence type="predicted"/>
<dbReference type="AlphaFoldDB" id="A0A6C0LT01"/>
<dbReference type="EMBL" id="MN740566">
    <property type="protein sequence ID" value="QHU33996.1"/>
    <property type="molecule type" value="Genomic_DNA"/>
</dbReference>